<dbReference type="OrthoDB" id="9816564at2"/>
<dbReference type="Proteomes" id="UP000234190">
    <property type="component" value="Unassembled WGS sequence"/>
</dbReference>
<dbReference type="EMBL" id="PDNW01000029">
    <property type="protein sequence ID" value="PLC48056.1"/>
    <property type="molecule type" value="Genomic_DNA"/>
</dbReference>
<proteinExistence type="predicted"/>
<reference evidence="2 3" key="1">
    <citation type="submission" date="2017-10" db="EMBL/GenBank/DDBJ databases">
        <title>Two draft genome sequences of Pusillimonas sp. strains isolated from a nitrate- and radionuclide-contaminated groundwater in Russia.</title>
        <authorList>
            <person name="Grouzdev D.S."/>
            <person name="Tourova T.P."/>
            <person name="Goeva M.A."/>
            <person name="Babich T.L."/>
            <person name="Sokolova D.S."/>
            <person name="Abdullin R."/>
            <person name="Poltaraus A.B."/>
            <person name="Toshchakov S.V."/>
            <person name="Nazina T.N."/>
        </authorList>
    </citation>
    <scope>NUCLEOTIDE SEQUENCE [LARGE SCALE GENOMIC DNA]</scope>
    <source>
        <strain evidence="2 3">JR1/69-3-13</strain>
    </source>
</reference>
<comment type="caution">
    <text evidence="2">The sequence shown here is derived from an EMBL/GenBank/DDBJ whole genome shotgun (WGS) entry which is preliminary data.</text>
</comment>
<evidence type="ECO:0000259" key="1">
    <source>
        <dbReference type="Pfam" id="PF08241"/>
    </source>
</evidence>
<dbReference type="GO" id="GO:0008757">
    <property type="term" value="F:S-adenosylmethionine-dependent methyltransferase activity"/>
    <property type="evidence" value="ECO:0007669"/>
    <property type="project" value="InterPro"/>
</dbReference>
<dbReference type="InterPro" id="IPR029063">
    <property type="entry name" value="SAM-dependent_MTases_sf"/>
</dbReference>
<dbReference type="Gene3D" id="3.40.50.150">
    <property type="entry name" value="Vaccinia Virus protein VP39"/>
    <property type="match status" value="1"/>
</dbReference>
<organism evidence="2 3">
    <name type="scientific">Pollutimonas subterranea</name>
    <dbReference type="NCBI Taxonomy" id="2045210"/>
    <lineage>
        <taxon>Bacteria</taxon>
        <taxon>Pseudomonadati</taxon>
        <taxon>Pseudomonadota</taxon>
        <taxon>Betaproteobacteria</taxon>
        <taxon>Burkholderiales</taxon>
        <taxon>Alcaligenaceae</taxon>
        <taxon>Pollutimonas</taxon>
    </lineage>
</organism>
<dbReference type="SUPFAM" id="SSF53335">
    <property type="entry name" value="S-adenosyl-L-methionine-dependent methyltransferases"/>
    <property type="match status" value="1"/>
</dbReference>
<evidence type="ECO:0000313" key="3">
    <source>
        <dbReference type="Proteomes" id="UP000234190"/>
    </source>
</evidence>
<name>A0A2N4TZ62_9BURK</name>
<evidence type="ECO:0000313" key="2">
    <source>
        <dbReference type="EMBL" id="PLC48056.1"/>
    </source>
</evidence>
<keyword evidence="3" id="KW-1185">Reference proteome</keyword>
<protein>
    <recommendedName>
        <fullName evidence="1">Methyltransferase type 11 domain-containing protein</fullName>
    </recommendedName>
</protein>
<dbReference type="RefSeq" id="WP_102075758.1">
    <property type="nucleotide sequence ID" value="NZ_PDNW01000029.1"/>
</dbReference>
<gene>
    <name evidence="2" type="ORF">CR159_20230</name>
</gene>
<sequence>MNDTPANGNPGALPFTGERYLPEVGGLIELEHLHRYILASKLTANKVVLDIACGEGYGSALLAKNAKNVTGVDIAPEAVSHATAAYPAENLSFSVGSCAQIPLEDASVDVVVSFETIEHHDEHEAMMREIKRVLRPDGVLIISSPDKLEYSDKPGYQNEFHVKELYREEFTDLLGVHFKNQHIYGQRVVSGSAIFSESAAAVAEFYSIGDAQYQPVTGVPHALYLIAVASDTSLPALGCGILEAISMEDLIKEWAGKAVEREAEVKAIEQVVAAKDQEITLKDASLAEKDRAIGEKDALVAELTSKSSGLTEELVAAHASLASVKNQLAEAEHSYSSVVNSRSWRMTSGLRRLADLLRGPRSH</sequence>
<dbReference type="AlphaFoldDB" id="A0A2N4TZ62"/>
<dbReference type="PANTHER" id="PTHR43861">
    <property type="entry name" value="TRANS-ACONITATE 2-METHYLTRANSFERASE-RELATED"/>
    <property type="match status" value="1"/>
</dbReference>
<dbReference type="Pfam" id="PF08241">
    <property type="entry name" value="Methyltransf_11"/>
    <property type="match status" value="1"/>
</dbReference>
<accession>A0A2N4TZ62</accession>
<dbReference type="InterPro" id="IPR013216">
    <property type="entry name" value="Methyltransf_11"/>
</dbReference>
<feature type="domain" description="Methyltransferase type 11" evidence="1">
    <location>
        <begin position="49"/>
        <end position="142"/>
    </location>
</feature>
<dbReference type="CDD" id="cd02440">
    <property type="entry name" value="AdoMet_MTases"/>
    <property type="match status" value="1"/>
</dbReference>